<comment type="caution">
    <text evidence="6">The sequence shown here is derived from an EMBL/GenBank/DDBJ whole genome shotgun (WGS) entry which is preliminary data.</text>
</comment>
<dbReference type="InterPro" id="IPR006664">
    <property type="entry name" value="OMP_bac"/>
</dbReference>
<organism evidence="6 7">
    <name type="scientific">Niastella vici</name>
    <dbReference type="NCBI Taxonomy" id="1703345"/>
    <lineage>
        <taxon>Bacteria</taxon>
        <taxon>Pseudomonadati</taxon>
        <taxon>Bacteroidota</taxon>
        <taxon>Chitinophagia</taxon>
        <taxon>Chitinophagales</taxon>
        <taxon>Chitinophagaceae</taxon>
        <taxon>Niastella</taxon>
    </lineage>
</organism>
<evidence type="ECO:0000259" key="5">
    <source>
        <dbReference type="PROSITE" id="PS51123"/>
    </source>
</evidence>
<comment type="subcellular location">
    <subcellularLocation>
        <location evidence="1">Cell outer membrane</location>
    </subcellularLocation>
</comment>
<dbReference type="Gene3D" id="3.30.1330.60">
    <property type="entry name" value="OmpA-like domain"/>
    <property type="match status" value="1"/>
</dbReference>
<evidence type="ECO:0000313" key="6">
    <source>
        <dbReference type="EMBL" id="OQP59899.1"/>
    </source>
</evidence>
<dbReference type="CDD" id="cd07185">
    <property type="entry name" value="OmpA_C-like"/>
    <property type="match status" value="1"/>
</dbReference>
<dbReference type="InterPro" id="IPR036737">
    <property type="entry name" value="OmpA-like_sf"/>
</dbReference>
<dbReference type="Proteomes" id="UP000192796">
    <property type="component" value="Unassembled WGS sequence"/>
</dbReference>
<dbReference type="STRING" id="1703345.A3860_35910"/>
<gene>
    <name evidence="6" type="ORF">A3860_35910</name>
</gene>
<dbReference type="SUPFAM" id="SSF82171">
    <property type="entry name" value="DPP6 N-terminal domain-like"/>
    <property type="match status" value="1"/>
</dbReference>
<keyword evidence="3" id="KW-0998">Cell outer membrane</keyword>
<dbReference type="InterPro" id="IPR006665">
    <property type="entry name" value="OmpA-like"/>
</dbReference>
<dbReference type="PANTHER" id="PTHR30329:SF21">
    <property type="entry name" value="LIPOPROTEIN YIAD-RELATED"/>
    <property type="match status" value="1"/>
</dbReference>
<evidence type="ECO:0000256" key="2">
    <source>
        <dbReference type="ARBA" id="ARBA00023136"/>
    </source>
</evidence>
<dbReference type="PROSITE" id="PS51123">
    <property type="entry name" value="OMPA_2"/>
    <property type="match status" value="1"/>
</dbReference>
<dbReference type="InterPro" id="IPR050330">
    <property type="entry name" value="Bact_OuterMem_StrucFunc"/>
</dbReference>
<name>A0A1V9FNF8_9BACT</name>
<dbReference type="Pfam" id="PF07676">
    <property type="entry name" value="PD40"/>
    <property type="match status" value="1"/>
</dbReference>
<proteinExistence type="predicted"/>
<feature type="domain" description="OmpA-like" evidence="5">
    <location>
        <begin position="450"/>
        <end position="566"/>
    </location>
</feature>
<sequence length="566" mass="63156">MSGRLELNLCGPAVQSQAKLYVIKVLNPNLVKRVVPFLALAFCLHQATAQMSLGSDTGKLVAQKDNVITNNTIIKIENLGENINSDLPELRPTISADGNLLFFICENHPANTKYNSVPNSQDIWYAVRDSNGVWQEAKHLKFPLNTSQYNAVYWISPDNNRILIRGAFGNGGAYFGKGVSLCTRQADGRWGEPEELRIRNYQKYDRGLVSGATMTHDRQALILYMTPEPGSSNNDLYVCFPKDDGTWSEPKSLGNQINLPGDEMTPYIAADGVTMYFSSNRPGGLGDNDIWMTKRLDKTWTKWSTPVNLGSPINTEGWDAFFTLDAGGEYAYLTSNKDTYGESDIVRVKLLEREKPNPVILVSGNVYNAKTKQPLTASLIYETLPDGVEAGNGLSSPTDGAFKIVLPYDKNYSIRASADKFFAISENLNLDSMVKAGYKEIHKDLYLVPIEIGQVVRLNNVFFDFDKWDLRPESDVELDRVVKLLKENPAIEIELSAHTDSKGSDEYNFKLSDNRAKSCVQYIISKGISASRIVSKGYGESMPVAENETDEGRQLNRRVEFKITKN</sequence>
<evidence type="ECO:0000256" key="1">
    <source>
        <dbReference type="ARBA" id="ARBA00004442"/>
    </source>
</evidence>
<dbReference type="EMBL" id="LVYD01000072">
    <property type="protein sequence ID" value="OQP59899.1"/>
    <property type="molecule type" value="Genomic_DNA"/>
</dbReference>
<accession>A0A1V9FNF8</accession>
<evidence type="ECO:0000256" key="4">
    <source>
        <dbReference type="PROSITE-ProRule" id="PRU00473"/>
    </source>
</evidence>
<dbReference type="PANTHER" id="PTHR30329">
    <property type="entry name" value="STATOR ELEMENT OF FLAGELLAR MOTOR COMPLEX"/>
    <property type="match status" value="1"/>
</dbReference>
<dbReference type="GO" id="GO:0009279">
    <property type="term" value="C:cell outer membrane"/>
    <property type="evidence" value="ECO:0007669"/>
    <property type="project" value="UniProtKB-SubCell"/>
</dbReference>
<dbReference type="PRINTS" id="PR01021">
    <property type="entry name" value="OMPADOMAIN"/>
</dbReference>
<dbReference type="InterPro" id="IPR011659">
    <property type="entry name" value="WD40"/>
</dbReference>
<keyword evidence="2 4" id="KW-0472">Membrane</keyword>
<keyword evidence="7" id="KW-1185">Reference proteome</keyword>
<reference evidence="6 7" key="1">
    <citation type="submission" date="2016-03" db="EMBL/GenBank/DDBJ databases">
        <title>Niastella vici sp. nov., isolated from farmland soil.</title>
        <authorList>
            <person name="Chen L."/>
            <person name="Wang D."/>
            <person name="Yang S."/>
            <person name="Wang G."/>
        </authorList>
    </citation>
    <scope>NUCLEOTIDE SEQUENCE [LARGE SCALE GENOMIC DNA]</scope>
    <source>
        <strain evidence="6 7">DJ57</strain>
    </source>
</reference>
<dbReference type="AlphaFoldDB" id="A0A1V9FNF8"/>
<dbReference type="Pfam" id="PF00691">
    <property type="entry name" value="OmpA"/>
    <property type="match status" value="1"/>
</dbReference>
<evidence type="ECO:0000256" key="3">
    <source>
        <dbReference type="ARBA" id="ARBA00023237"/>
    </source>
</evidence>
<evidence type="ECO:0000313" key="7">
    <source>
        <dbReference type="Proteomes" id="UP000192796"/>
    </source>
</evidence>
<dbReference type="SUPFAM" id="SSF103088">
    <property type="entry name" value="OmpA-like"/>
    <property type="match status" value="1"/>
</dbReference>
<protein>
    <recommendedName>
        <fullName evidence="5">OmpA-like domain-containing protein</fullName>
    </recommendedName>
</protein>